<evidence type="ECO:0008006" key="3">
    <source>
        <dbReference type="Google" id="ProtNLM"/>
    </source>
</evidence>
<organism evidence="1 2">
    <name type="scientific">Candidatus Entotheonella gemina</name>
    <dbReference type="NCBI Taxonomy" id="1429439"/>
    <lineage>
        <taxon>Bacteria</taxon>
        <taxon>Pseudomonadati</taxon>
        <taxon>Nitrospinota/Tectimicrobiota group</taxon>
        <taxon>Candidatus Tectimicrobiota</taxon>
        <taxon>Candidatus Entotheonellia</taxon>
        <taxon>Candidatus Entotheonellales</taxon>
        <taxon>Candidatus Entotheonellaceae</taxon>
        <taxon>Candidatus Entotheonella</taxon>
    </lineage>
</organism>
<sequence>MSTKERIQAELDTLSDEDLEALYALIKQFIQSKRSAKPQNFMAALRGIQIDAPPDFATNLDLYVSGEKRAEPDLH</sequence>
<accession>W4LD83</accession>
<proteinExistence type="predicted"/>
<evidence type="ECO:0000313" key="2">
    <source>
        <dbReference type="Proteomes" id="UP000019140"/>
    </source>
</evidence>
<comment type="caution">
    <text evidence="1">The sequence shown here is derived from an EMBL/GenBank/DDBJ whole genome shotgun (WGS) entry which is preliminary data.</text>
</comment>
<dbReference type="HOGENOM" id="CLU_190473_0_0_7"/>
<dbReference type="Proteomes" id="UP000019140">
    <property type="component" value="Unassembled WGS sequence"/>
</dbReference>
<name>W4LD83_9BACT</name>
<keyword evidence="2" id="KW-1185">Reference proteome</keyword>
<gene>
    <name evidence="1" type="ORF">ETSY2_47175</name>
</gene>
<protein>
    <recommendedName>
        <fullName evidence="3">DUF2281 domain-containing protein</fullName>
    </recommendedName>
</protein>
<dbReference type="AlphaFoldDB" id="W4LD83"/>
<dbReference type="EMBL" id="AZHX01002240">
    <property type="protein sequence ID" value="ETW96043.1"/>
    <property type="molecule type" value="Genomic_DNA"/>
</dbReference>
<reference evidence="1 2" key="1">
    <citation type="journal article" date="2014" name="Nature">
        <title>An environmental bacterial taxon with a large and distinct metabolic repertoire.</title>
        <authorList>
            <person name="Wilson M.C."/>
            <person name="Mori T."/>
            <person name="Ruckert C."/>
            <person name="Uria A.R."/>
            <person name="Helf M.J."/>
            <person name="Takada K."/>
            <person name="Gernert C."/>
            <person name="Steffens U.A."/>
            <person name="Heycke N."/>
            <person name="Schmitt S."/>
            <person name="Rinke C."/>
            <person name="Helfrich E.J."/>
            <person name="Brachmann A.O."/>
            <person name="Gurgui C."/>
            <person name="Wakimoto T."/>
            <person name="Kracht M."/>
            <person name="Crusemann M."/>
            <person name="Hentschel U."/>
            <person name="Abe I."/>
            <person name="Matsunaga S."/>
            <person name="Kalinowski J."/>
            <person name="Takeyama H."/>
            <person name="Piel J."/>
        </authorList>
    </citation>
    <scope>NUCLEOTIDE SEQUENCE [LARGE SCALE GENOMIC DNA]</scope>
    <source>
        <strain evidence="2">TSY2</strain>
    </source>
</reference>
<evidence type="ECO:0000313" key="1">
    <source>
        <dbReference type="EMBL" id="ETW96043.1"/>
    </source>
</evidence>